<dbReference type="GO" id="GO:0051060">
    <property type="term" value="F:pullulanase activity"/>
    <property type="evidence" value="ECO:0007669"/>
    <property type="project" value="UniProtKB-EC"/>
</dbReference>
<comment type="caution">
    <text evidence="3">The sequence shown here is derived from an EMBL/GenBank/DDBJ whole genome shotgun (WGS) entry which is preliminary data.</text>
</comment>
<evidence type="ECO:0000259" key="2">
    <source>
        <dbReference type="SMART" id="SM00642"/>
    </source>
</evidence>
<evidence type="ECO:0000313" key="3">
    <source>
        <dbReference type="EMBL" id="MCQ5122671.1"/>
    </source>
</evidence>
<dbReference type="InterPro" id="IPR014756">
    <property type="entry name" value="Ig_E-set"/>
</dbReference>
<keyword evidence="3" id="KW-0326">Glycosidase</keyword>
<dbReference type="InterPro" id="IPR004193">
    <property type="entry name" value="Glyco_hydro_13_N"/>
</dbReference>
<dbReference type="Gene3D" id="2.60.40.2320">
    <property type="match status" value="1"/>
</dbReference>
<dbReference type="Pfam" id="PF02922">
    <property type="entry name" value="CBM_48"/>
    <property type="match status" value="1"/>
</dbReference>
<dbReference type="EC" id="3.2.1.41" evidence="3"/>
<dbReference type="SUPFAM" id="SSF51445">
    <property type="entry name" value="(Trans)glycosidases"/>
    <property type="match status" value="1"/>
</dbReference>
<evidence type="ECO:0000256" key="1">
    <source>
        <dbReference type="ARBA" id="ARBA00008061"/>
    </source>
</evidence>
<keyword evidence="4" id="KW-1185">Reference proteome</keyword>
<proteinExistence type="inferred from homology"/>
<accession>A0ABT1SN64</accession>
<dbReference type="CDD" id="cd11341">
    <property type="entry name" value="AmyAc_Pullulanase_LD-like"/>
    <property type="match status" value="1"/>
</dbReference>
<evidence type="ECO:0000313" key="4">
    <source>
        <dbReference type="Proteomes" id="UP001524435"/>
    </source>
</evidence>
<dbReference type="CDD" id="cd02860">
    <property type="entry name" value="E_set_Pullulanase"/>
    <property type="match status" value="1"/>
</dbReference>
<dbReference type="Pfam" id="PF00128">
    <property type="entry name" value="Alpha-amylase"/>
    <property type="match status" value="1"/>
</dbReference>
<comment type="similarity">
    <text evidence="1">Belongs to the glycosyl hydrolase 13 family.</text>
</comment>
<dbReference type="Gene3D" id="3.20.20.80">
    <property type="entry name" value="Glycosidases"/>
    <property type="match status" value="1"/>
</dbReference>
<dbReference type="Pfam" id="PF17999">
    <property type="entry name" value="PulA_N1"/>
    <property type="match status" value="1"/>
</dbReference>
<dbReference type="SUPFAM" id="SSF81296">
    <property type="entry name" value="E set domains"/>
    <property type="match status" value="1"/>
</dbReference>
<protein>
    <submittedName>
        <fullName evidence="3">Type I pullulanase</fullName>
        <ecNumber evidence="3">3.2.1.41</ecNumber>
    </submittedName>
</protein>
<dbReference type="Proteomes" id="UP001524435">
    <property type="component" value="Unassembled WGS sequence"/>
</dbReference>
<dbReference type="NCBIfam" id="TIGR02104">
    <property type="entry name" value="pulA_typeI"/>
    <property type="match status" value="1"/>
</dbReference>
<dbReference type="SMART" id="SM00642">
    <property type="entry name" value="Aamy"/>
    <property type="match status" value="1"/>
</dbReference>
<reference evidence="3 4" key="1">
    <citation type="submission" date="2022-06" db="EMBL/GenBank/DDBJ databases">
        <title>Isolation of gut microbiota from human fecal samples.</title>
        <authorList>
            <person name="Pamer E.G."/>
            <person name="Barat B."/>
            <person name="Waligurski E."/>
            <person name="Medina S."/>
            <person name="Paddock L."/>
            <person name="Mostad J."/>
        </authorList>
    </citation>
    <scope>NUCLEOTIDE SEQUENCE [LARGE SCALE GENOMIC DNA]</scope>
    <source>
        <strain evidence="3 4">DFI.6.1</strain>
    </source>
</reference>
<dbReference type="InterPro" id="IPR013783">
    <property type="entry name" value="Ig-like_fold"/>
</dbReference>
<sequence length="706" mass="82300">MRQQEYFEAYLDDYDKIVVYLSKNSYNGESNCFYLRDTLGNIQDLTITSIQQTPQQYNRYILRVKKPLVIGEEYEVLHQHARAAILRYGYIVKRDRFDEEFAYYGNDLGCVYQKQESKFTLWAPTAYRVKLELLKEGQYRTFEMKREHNGIFRCVVSGDMENASYVYLVKVNGAWKETIDPYGIASTYNSKRSVVVDKKRIRIKDYPLPPLRNYCDAIIYETSVRDFTMQRGCGVTYPGSFLGFVEENEQTKAKMTGFSYLKSLGITHVQLMPVMDFGSVDEQYQQLFYNWGYDPVQYFALEGSYGLDPTNAYSRMMEFAHLVESCHKAGIRVNLDVVFNHVFEVNSNALQACVPYYYFQMNEEGELSNGTFCGNDFDSTRTMGRMLIVQACRFLCETYRIDGFRFDLMGILDTQTMNMVYEVCRAINPNIMIYGEGWDMPSMLDFDKRACIRNQHLIPHIAHFSDRFRDVAKGMTSQNEVATKGYCTGATYLIDVMQNCLLASTMPHGDTALFSSPQNVVNYVECHDNMTAWDKMRECCKEDTREVRMLRQIMLLGATLLAQGIPFIHSGQEFARTKHGLHNTYCEKDQINQMDYARRDRYLEIVEAAKALIAIRKKHDVFRFPDAASIAKGVRFEDIDRQVLIYRLQNDHEEAVVIFNPTASIYTYRLEYAYRLLFYNCKIENEYKQDDLIIDKYATIVLVKEK</sequence>
<dbReference type="InterPro" id="IPR006047">
    <property type="entry name" value="GH13_cat_dom"/>
</dbReference>
<dbReference type="EMBL" id="JANGCH010000024">
    <property type="protein sequence ID" value="MCQ5122671.1"/>
    <property type="molecule type" value="Genomic_DNA"/>
</dbReference>
<dbReference type="InterPro" id="IPR040697">
    <property type="entry name" value="PulA_N1"/>
</dbReference>
<name>A0ABT1SN64_9FIRM</name>
<organism evidence="3 4">
    <name type="scientific">Massilicoli timonensis</name>
    <dbReference type="NCBI Taxonomy" id="2015901"/>
    <lineage>
        <taxon>Bacteria</taxon>
        <taxon>Bacillati</taxon>
        <taxon>Bacillota</taxon>
        <taxon>Erysipelotrichia</taxon>
        <taxon>Erysipelotrichales</taxon>
        <taxon>Erysipelotrichaceae</taxon>
        <taxon>Massilicoli</taxon>
    </lineage>
</organism>
<gene>
    <name evidence="3" type="primary">pulA</name>
    <name evidence="3" type="ORF">NE663_10460</name>
</gene>
<keyword evidence="3" id="KW-0378">Hydrolase</keyword>
<dbReference type="RefSeq" id="WP_256198347.1">
    <property type="nucleotide sequence ID" value="NZ_JANGCH010000024.1"/>
</dbReference>
<dbReference type="PANTHER" id="PTHR43002">
    <property type="entry name" value="GLYCOGEN DEBRANCHING ENZYME"/>
    <property type="match status" value="1"/>
</dbReference>
<dbReference type="InterPro" id="IPR011840">
    <property type="entry name" value="PulA_typeI"/>
</dbReference>
<feature type="domain" description="Glycosyl hydrolase family 13 catalytic" evidence="2">
    <location>
        <begin position="235"/>
        <end position="616"/>
    </location>
</feature>
<dbReference type="Gene3D" id="2.60.40.10">
    <property type="entry name" value="Immunoglobulins"/>
    <property type="match status" value="1"/>
</dbReference>
<dbReference type="InterPro" id="IPR017853">
    <property type="entry name" value="GH"/>
</dbReference>